<accession>D3LTN6</accession>
<dbReference type="Pfam" id="PF13614">
    <property type="entry name" value="AAA_31"/>
    <property type="match status" value="1"/>
</dbReference>
<comment type="subunit">
    <text evidence="3">Dimerizes in the presence of ATP but not ADP; ATP-binding is required for double-stranded (ds)DNA-binding. Interacts with DnaA.</text>
</comment>
<dbReference type="CDD" id="cd02042">
    <property type="entry name" value="ParAB_family"/>
    <property type="match status" value="1"/>
</dbReference>
<dbReference type="PANTHER" id="PTHR13696:SF52">
    <property type="entry name" value="PARA FAMILY PROTEIN CT_582"/>
    <property type="match status" value="1"/>
</dbReference>
<comment type="catalytic activity">
    <reaction evidence="2">
        <text>ATP + H2O = ADP + phosphate + H(+)</text>
        <dbReference type="Rhea" id="RHEA:13065"/>
        <dbReference type="ChEBI" id="CHEBI:15377"/>
        <dbReference type="ChEBI" id="CHEBI:15378"/>
        <dbReference type="ChEBI" id="CHEBI:30616"/>
        <dbReference type="ChEBI" id="CHEBI:43474"/>
        <dbReference type="ChEBI" id="CHEBI:456216"/>
    </reaction>
</comment>
<protein>
    <recommendedName>
        <fullName evidence="4">Sporulation initiation inhibitor protein Soj</fullName>
    </recommendedName>
</protein>
<dbReference type="InterPro" id="IPR027417">
    <property type="entry name" value="P-loop_NTPase"/>
</dbReference>
<evidence type="ECO:0000313" key="9">
    <source>
        <dbReference type="Proteomes" id="UP000004018"/>
    </source>
</evidence>
<evidence type="ECO:0000313" key="8">
    <source>
        <dbReference type="Proteomes" id="UP000003242"/>
    </source>
</evidence>
<evidence type="ECO:0000259" key="5">
    <source>
        <dbReference type="Pfam" id="PF13614"/>
    </source>
</evidence>
<dbReference type="EMBL" id="ADGP01000009">
    <property type="protein sequence ID" value="EFD94575.1"/>
    <property type="molecule type" value="Genomic_DNA"/>
</dbReference>
<dbReference type="PANTHER" id="PTHR13696">
    <property type="entry name" value="P-LOOP CONTAINING NUCLEOSIDE TRIPHOSPHATE HYDROLASE"/>
    <property type="match status" value="1"/>
</dbReference>
<reference evidence="7 9" key="3">
    <citation type="submission" date="2011-04" db="EMBL/GenBank/DDBJ databases">
        <authorList>
            <person name="Harkins D.M."/>
            <person name="Madupu R."/>
            <person name="Durkin A.S."/>
            <person name="Torralba M."/>
            <person name="Methe B."/>
            <person name="Sutton G.G."/>
            <person name="Nelson K.E."/>
        </authorList>
    </citation>
    <scope>NUCLEOTIDE SEQUENCE [LARGE SCALE GENOMIC DNA]</scope>
    <source>
        <strain evidence="7 9">UPII 199-6</strain>
    </source>
</reference>
<evidence type="ECO:0000256" key="3">
    <source>
        <dbReference type="ARBA" id="ARBA00062323"/>
    </source>
</evidence>
<comment type="similarity">
    <text evidence="1">Belongs to the ParA family.</text>
</comment>
<reference evidence="8" key="1">
    <citation type="submission" date="2009-12" db="EMBL/GenBank/DDBJ databases">
        <title>Sequence of Clostridiales genomosp. BVAB3 str. UPII9-5.</title>
        <authorList>
            <person name="Madupu R."/>
            <person name="Durkin A.S."/>
            <person name="Torralba M."/>
            <person name="Methe B."/>
            <person name="Sutton G.G."/>
            <person name="Strausberg R.L."/>
            <person name="Nelson K.E."/>
        </authorList>
    </citation>
    <scope>NUCLEOTIDE SEQUENCE [LARGE SCALE GENOMIC DNA]</scope>
    <source>
        <strain evidence="8">28L</strain>
    </source>
</reference>
<evidence type="ECO:0000313" key="6">
    <source>
        <dbReference type="EMBL" id="EFD94575.1"/>
    </source>
</evidence>
<comment type="caution">
    <text evidence="6">The sequence shown here is derived from an EMBL/GenBank/DDBJ whole genome shotgun (WGS) entry which is preliminary data.</text>
</comment>
<dbReference type="EMBL" id="AFIJ01000006">
    <property type="protein sequence ID" value="EGL42208.1"/>
    <property type="molecule type" value="Genomic_DNA"/>
</dbReference>
<name>D3LTN6_9FIRM</name>
<reference evidence="6" key="2">
    <citation type="submission" date="2009-12" db="EMBL/GenBank/DDBJ databases">
        <authorList>
            <person name="Madupu R."/>
            <person name="Durkin A.S."/>
            <person name="Torralba M."/>
            <person name="Methe B."/>
            <person name="Sutton G.G."/>
            <person name="Strausberg R.L."/>
            <person name="Nelson K.E."/>
        </authorList>
    </citation>
    <scope>NUCLEOTIDE SEQUENCE</scope>
    <source>
        <strain evidence="6">28L</strain>
    </source>
</reference>
<dbReference type="AlphaFoldDB" id="D3LTN6"/>
<dbReference type="SUPFAM" id="SSF52540">
    <property type="entry name" value="P-loop containing nucleoside triphosphate hydrolases"/>
    <property type="match status" value="1"/>
</dbReference>
<organism evidence="6 8">
    <name type="scientific">Megasphaera lornae</name>
    <dbReference type="NCBI Taxonomy" id="1000568"/>
    <lineage>
        <taxon>Bacteria</taxon>
        <taxon>Bacillati</taxon>
        <taxon>Bacillota</taxon>
        <taxon>Negativicutes</taxon>
        <taxon>Veillonellales</taxon>
        <taxon>Veillonellaceae</taxon>
        <taxon>Megasphaera</taxon>
    </lineage>
</organism>
<dbReference type="PIRSF" id="PIRSF009320">
    <property type="entry name" value="Nuc_binding_HP_1000"/>
    <property type="match status" value="1"/>
</dbReference>
<proteinExistence type="inferred from homology"/>
<dbReference type="Proteomes" id="UP000004018">
    <property type="component" value="Unassembled WGS sequence"/>
</dbReference>
<dbReference type="FunFam" id="3.40.50.300:FF:000285">
    <property type="entry name" value="Sporulation initiation inhibitor Soj"/>
    <property type="match status" value="1"/>
</dbReference>
<dbReference type="STRING" id="699218.HMPREF0889_0652"/>
<evidence type="ECO:0000256" key="1">
    <source>
        <dbReference type="ARBA" id="ARBA00006976"/>
    </source>
</evidence>
<evidence type="ECO:0000256" key="4">
    <source>
        <dbReference type="ARBA" id="ARBA00071824"/>
    </source>
</evidence>
<dbReference type="OrthoDB" id="9815116at2"/>
<dbReference type="InterPro" id="IPR050678">
    <property type="entry name" value="DNA_Partitioning_ATPase"/>
</dbReference>
<feature type="domain" description="AAA" evidence="5">
    <location>
        <begin position="3"/>
        <end position="181"/>
    </location>
</feature>
<dbReference type="Gene3D" id="3.40.50.300">
    <property type="entry name" value="P-loop containing nucleotide triphosphate hydrolases"/>
    <property type="match status" value="1"/>
</dbReference>
<evidence type="ECO:0000256" key="2">
    <source>
        <dbReference type="ARBA" id="ARBA00049360"/>
    </source>
</evidence>
<dbReference type="Proteomes" id="UP000003242">
    <property type="component" value="Unassembled WGS sequence"/>
</dbReference>
<evidence type="ECO:0000313" key="7">
    <source>
        <dbReference type="EMBL" id="EGL42208.1"/>
    </source>
</evidence>
<gene>
    <name evidence="6" type="primary">soj</name>
    <name evidence="6" type="ORF">HMPREF0889_0652</name>
    <name evidence="7" type="ORF">HMPREF1039_1466</name>
</gene>
<dbReference type="eggNOG" id="COG1192">
    <property type="taxonomic scope" value="Bacteria"/>
</dbReference>
<sequence>MAHVIAVTNQKGGVGKTTTAVNVSACLAESGKKTVLIDLDPQGNATSGLGIDKSGLQRSIYDSLIDAMPLGEVLQPTLVKKLTVAPATMDVAGATIELVGMDAREYILKQRIHEWEQTAAESYDYVIIDCPPSLGLLTINALTAADYVMIPVQCEFYALEGLAQLMQTVEMVRADLNRTLQLLGVVLTMYDGRTNLSIQVAEEVKKYFSSRVFKTIIPRNVRLGEAPSHGQPITVYDPRSKGTEVYKKLTKEVKKRVV</sequence>
<dbReference type="InterPro" id="IPR025669">
    <property type="entry name" value="AAA_dom"/>
</dbReference>
<dbReference type="RefSeq" id="WP_007390438.1">
    <property type="nucleotide sequence ID" value="NZ_ADGP01000009.1"/>
</dbReference>
<keyword evidence="9" id="KW-1185">Reference proteome</keyword>